<keyword evidence="4" id="KW-1185">Reference proteome</keyword>
<organism evidence="3 4">
    <name type="scientific">Actinoallomurus vinaceus</name>
    <dbReference type="NCBI Taxonomy" id="1080074"/>
    <lineage>
        <taxon>Bacteria</taxon>
        <taxon>Bacillati</taxon>
        <taxon>Actinomycetota</taxon>
        <taxon>Actinomycetes</taxon>
        <taxon>Streptosporangiales</taxon>
        <taxon>Thermomonosporaceae</taxon>
        <taxon>Actinoallomurus</taxon>
    </lineage>
</organism>
<comment type="caution">
    <text evidence="3">The sequence shown here is derived from an EMBL/GenBank/DDBJ whole genome shotgun (WGS) entry which is preliminary data.</text>
</comment>
<dbReference type="Proteomes" id="UP001501442">
    <property type="component" value="Unassembled WGS sequence"/>
</dbReference>
<name>A0ABP8UNE6_9ACTN</name>
<feature type="domain" description="AB hydrolase-1" evidence="2">
    <location>
        <begin position="138"/>
        <end position="321"/>
    </location>
</feature>
<comment type="similarity">
    <text evidence="1">Belongs to the AB hydrolase superfamily. FUS2 hydrolase family.</text>
</comment>
<dbReference type="Gene3D" id="3.40.50.1820">
    <property type="entry name" value="alpha/beta hydrolase"/>
    <property type="match status" value="1"/>
</dbReference>
<proteinExistence type="inferred from homology"/>
<dbReference type="Gene3D" id="1.20.1440.110">
    <property type="entry name" value="acylaminoacyl peptidase"/>
    <property type="match status" value="1"/>
</dbReference>
<dbReference type="PANTHER" id="PTHR22946:SF12">
    <property type="entry name" value="CONIDIAL PIGMENT BIOSYNTHESIS PROTEIN AYG1 (AFU_ORTHOLOGUE AFUA_2G17550)"/>
    <property type="match status" value="1"/>
</dbReference>
<protein>
    <submittedName>
        <fullName evidence="3">Prolyl oligopeptidase family serine peptidase</fullName>
    </submittedName>
</protein>
<evidence type="ECO:0000259" key="2">
    <source>
        <dbReference type="Pfam" id="PF12697"/>
    </source>
</evidence>
<evidence type="ECO:0000313" key="4">
    <source>
        <dbReference type="Proteomes" id="UP001501442"/>
    </source>
</evidence>
<dbReference type="InterPro" id="IPR050261">
    <property type="entry name" value="FrsA_esterase"/>
</dbReference>
<dbReference type="EMBL" id="BAABHK010000015">
    <property type="protein sequence ID" value="GAA4635422.1"/>
    <property type="molecule type" value="Genomic_DNA"/>
</dbReference>
<accession>A0ABP8UNE6</accession>
<reference evidence="4" key="1">
    <citation type="journal article" date="2019" name="Int. J. Syst. Evol. Microbiol.">
        <title>The Global Catalogue of Microorganisms (GCM) 10K type strain sequencing project: providing services to taxonomists for standard genome sequencing and annotation.</title>
        <authorList>
            <consortium name="The Broad Institute Genomics Platform"/>
            <consortium name="The Broad Institute Genome Sequencing Center for Infectious Disease"/>
            <person name="Wu L."/>
            <person name="Ma J."/>
        </authorList>
    </citation>
    <scope>NUCLEOTIDE SEQUENCE [LARGE SCALE GENOMIC DNA]</scope>
    <source>
        <strain evidence="4">JCM 17939</strain>
    </source>
</reference>
<evidence type="ECO:0000313" key="3">
    <source>
        <dbReference type="EMBL" id="GAA4635422.1"/>
    </source>
</evidence>
<sequence length="347" mass="36978">MTFLDDPPALPGFIASARSRAVSAGVDASEYDAVTAGLTALRDWPAAFRRTGREHLEAGERAESEGRLVSAGEAYRDAALWFHFATTIPHPDRNGHGESADAMRRALTLLDPTWERVDAGEVVGTLRRPAGVRRPPLVVVIPGMDSGKEEFVSIADALLRRGLATLAIDGPGQGELAPGTAPRPDYDKVTSAAIDAIADRDDLDTGRIGAIALSLGGFYGALSLAAEPRLRSGVLVSGPTRLDWDTLPPFVTETLTLRAGDADAAREFARRIDATGVPERIEQPLLVVDGGRDVIPGATNGEDLARHAPRGEYLLIPEGDHLVANARWTWLGLAADRLARHLTGSDQ</sequence>
<dbReference type="SUPFAM" id="SSF53474">
    <property type="entry name" value="alpha/beta-Hydrolases"/>
    <property type="match status" value="1"/>
</dbReference>
<dbReference type="Pfam" id="PF12697">
    <property type="entry name" value="Abhydrolase_6"/>
    <property type="match status" value="1"/>
</dbReference>
<gene>
    <name evidence="3" type="ORF">GCM10023196_080840</name>
</gene>
<evidence type="ECO:0000256" key="1">
    <source>
        <dbReference type="ARBA" id="ARBA00038115"/>
    </source>
</evidence>
<dbReference type="InterPro" id="IPR029058">
    <property type="entry name" value="AB_hydrolase_fold"/>
</dbReference>
<dbReference type="PANTHER" id="PTHR22946">
    <property type="entry name" value="DIENELACTONE HYDROLASE DOMAIN-CONTAINING PROTEIN-RELATED"/>
    <property type="match status" value="1"/>
</dbReference>
<dbReference type="InterPro" id="IPR000073">
    <property type="entry name" value="AB_hydrolase_1"/>
</dbReference>